<dbReference type="EMBL" id="CP002816">
    <property type="protein sequence ID" value="AEH91810.1"/>
    <property type="molecule type" value="Genomic_DNA"/>
</dbReference>
<dbReference type="PATRIC" id="fig|1030009.3.peg.793"/>
<reference evidence="1 2" key="1">
    <citation type="journal article" date="2011" name="J. Bacteriol.">
        <title>Genome sequence of the nonpathogenic Listeria monocytogenes serovar 4a strain M7.</title>
        <authorList>
            <person name="Chen J."/>
            <person name="Xia Y."/>
            <person name="Cheng C."/>
            <person name="Fang C."/>
            <person name="Shan Y."/>
            <person name="Jin G."/>
            <person name="Fang W."/>
        </authorList>
    </citation>
    <scope>NUCLEOTIDE SEQUENCE [LARGE SCALE GENOMIC DNA]</scope>
    <source>
        <strain evidence="1 2">M7</strain>
    </source>
</reference>
<evidence type="ECO:0000313" key="2">
    <source>
        <dbReference type="Proteomes" id="UP000000486"/>
    </source>
</evidence>
<organism evidence="1 2">
    <name type="scientific">Listeria monocytogenes serotype 4a (strain M7)</name>
    <dbReference type="NCBI Taxonomy" id="1030009"/>
    <lineage>
        <taxon>Bacteria</taxon>
        <taxon>Bacillati</taxon>
        <taxon>Bacillota</taxon>
        <taxon>Bacilli</taxon>
        <taxon>Bacillales</taxon>
        <taxon>Listeriaceae</taxon>
        <taxon>Listeria</taxon>
    </lineage>
</organism>
<dbReference type="AlphaFoldDB" id="A0A0E0UV26"/>
<name>A0A0E0UV26_LISMM</name>
<accession>A0A0E0UV26</accession>
<dbReference type="Proteomes" id="UP000000486">
    <property type="component" value="Chromosome"/>
</dbReference>
<gene>
    <name evidence="1" type="ordered locus">LMM7_0805</name>
</gene>
<dbReference type="KEGG" id="lmq:LMM7_0805"/>
<dbReference type="HOGENOM" id="CLU_164693_0_0_9"/>
<evidence type="ECO:0000313" key="1">
    <source>
        <dbReference type="EMBL" id="AEH91810.1"/>
    </source>
</evidence>
<proteinExistence type="predicted"/>
<dbReference type="RefSeq" id="WP_012581732.1">
    <property type="nucleotide sequence ID" value="NC_017537.1"/>
</dbReference>
<sequence length="123" mass="14137">MIKVKSIHWLDEDAREADVVLTDGEYNVVCFSHPCELTLNGVYNKLIYCFDPFDIFKLNQAEYSMEKPNDNQELSILKGKLIDATDSIIQIGEFRIDISEGDIAQDIHEGDFVELKVHRIDTE</sequence>
<protein>
    <submittedName>
        <fullName evidence="1">Uncharacterized protein</fullName>
    </submittedName>
</protein>